<evidence type="ECO:0000313" key="7">
    <source>
        <dbReference type="EMBL" id="MCY0389372.1"/>
    </source>
</evidence>
<dbReference type="PROSITE" id="PS50893">
    <property type="entry name" value="ABC_TRANSPORTER_2"/>
    <property type="match status" value="1"/>
</dbReference>
<dbReference type="InterPro" id="IPR008995">
    <property type="entry name" value="Mo/tungstate-bd_C_term_dom"/>
</dbReference>
<keyword evidence="5 7" id="KW-0067">ATP-binding</keyword>
<accession>A0ABT3ZSX4</accession>
<dbReference type="Gene3D" id="2.40.50.100">
    <property type="match status" value="1"/>
</dbReference>
<sequence>MTFLTLKGISKRYGDFTAIEQIDLDVERGEFLSLLGPSGCGKTTTLQMIAGFVAPTTGRILLDGRDITQERPEKRGMGVVFQSYALFPHMTVDGNVGFGLEMQKVKRAQRADRVAEALDLVRLGGLGGRYPKELSGGQRQRVAIARALAMRPELLLLDEPMSNLDAKLREEMHIELRAIQRRLGITTILVTHDQVEAMTMSDRIAVMHRGTIAQLSTPFEAYERPRTPFASTFLGKTNTLAGTVLRRNARCAEVTLDHEGTLLAVPHEGRRVQGAVTVYIRPEKVHLANDANNGLAAQAARTRGRIVTRVFVGNQWLLQVDTPLGAFALARPNNGVPPPEEGDVVGIRWADDDLRVLEREPAHGQS</sequence>
<dbReference type="Proteomes" id="UP001082899">
    <property type="component" value="Unassembled WGS sequence"/>
</dbReference>
<keyword evidence="1" id="KW-0813">Transport</keyword>
<keyword evidence="3" id="KW-0472">Membrane</keyword>
<name>A0ABT3ZSX4_9BURK</name>
<dbReference type="InterPro" id="IPR003593">
    <property type="entry name" value="AAA+_ATPase"/>
</dbReference>
<dbReference type="GO" id="GO:0005524">
    <property type="term" value="F:ATP binding"/>
    <property type="evidence" value="ECO:0007669"/>
    <property type="project" value="UniProtKB-KW"/>
</dbReference>
<keyword evidence="4" id="KW-0547">Nucleotide-binding</keyword>
<dbReference type="SUPFAM" id="SSF52540">
    <property type="entry name" value="P-loop containing nucleoside triphosphate hydrolases"/>
    <property type="match status" value="1"/>
</dbReference>
<reference evidence="7" key="1">
    <citation type="submission" date="2022-11" db="EMBL/GenBank/DDBJ databases">
        <title>Robbsia betulipollinis sp. nov., isolated from pollen of birch (Betula pendula).</title>
        <authorList>
            <person name="Shi H."/>
            <person name="Ambika Manirajan B."/>
            <person name="Ratering S."/>
            <person name="Geissler-Plaum R."/>
            <person name="Schnell S."/>
        </authorList>
    </citation>
    <scope>NUCLEOTIDE SEQUENCE</scope>
    <source>
        <strain evidence="7">Bb-Pol-6</strain>
    </source>
</reference>
<dbReference type="InterPro" id="IPR027417">
    <property type="entry name" value="P-loop_NTPase"/>
</dbReference>
<gene>
    <name evidence="7" type="ORF">OVY01_19695</name>
</gene>
<evidence type="ECO:0000256" key="2">
    <source>
        <dbReference type="ARBA" id="ARBA00022475"/>
    </source>
</evidence>
<protein>
    <submittedName>
        <fullName evidence="7">ABC transporter ATP-binding protein</fullName>
    </submittedName>
</protein>
<dbReference type="SMART" id="SM00382">
    <property type="entry name" value="AAA"/>
    <property type="match status" value="1"/>
</dbReference>
<feature type="domain" description="ABC transporter" evidence="6">
    <location>
        <begin position="4"/>
        <end position="234"/>
    </location>
</feature>
<dbReference type="InterPro" id="IPR017871">
    <property type="entry name" value="ABC_transporter-like_CS"/>
</dbReference>
<dbReference type="PANTHER" id="PTHR42781">
    <property type="entry name" value="SPERMIDINE/PUTRESCINE IMPORT ATP-BINDING PROTEIN POTA"/>
    <property type="match status" value="1"/>
</dbReference>
<dbReference type="PANTHER" id="PTHR42781:SF4">
    <property type="entry name" value="SPERMIDINE_PUTRESCINE IMPORT ATP-BINDING PROTEIN POTA"/>
    <property type="match status" value="1"/>
</dbReference>
<evidence type="ECO:0000256" key="4">
    <source>
        <dbReference type="ARBA" id="ARBA00022741"/>
    </source>
</evidence>
<dbReference type="RefSeq" id="WP_267849277.1">
    <property type="nucleotide sequence ID" value="NZ_JAPMXC010000010.1"/>
</dbReference>
<dbReference type="InterPro" id="IPR003439">
    <property type="entry name" value="ABC_transporter-like_ATP-bd"/>
</dbReference>
<proteinExistence type="predicted"/>
<keyword evidence="8" id="KW-1185">Reference proteome</keyword>
<keyword evidence="3" id="KW-0997">Cell inner membrane</keyword>
<keyword evidence="2" id="KW-1003">Cell membrane</keyword>
<evidence type="ECO:0000256" key="5">
    <source>
        <dbReference type="ARBA" id="ARBA00022840"/>
    </source>
</evidence>
<organism evidence="7 8">
    <name type="scientific">Robbsia betulipollinis</name>
    <dbReference type="NCBI Taxonomy" id="2981849"/>
    <lineage>
        <taxon>Bacteria</taxon>
        <taxon>Pseudomonadati</taxon>
        <taxon>Pseudomonadota</taxon>
        <taxon>Betaproteobacteria</taxon>
        <taxon>Burkholderiales</taxon>
        <taxon>Burkholderiaceae</taxon>
        <taxon>Robbsia</taxon>
    </lineage>
</organism>
<dbReference type="Gene3D" id="3.40.50.300">
    <property type="entry name" value="P-loop containing nucleotide triphosphate hydrolases"/>
    <property type="match status" value="1"/>
</dbReference>
<dbReference type="InterPro" id="IPR050093">
    <property type="entry name" value="ABC_SmlMolc_Importer"/>
</dbReference>
<dbReference type="Pfam" id="PF08402">
    <property type="entry name" value="TOBE_2"/>
    <property type="match status" value="1"/>
</dbReference>
<evidence type="ECO:0000313" key="8">
    <source>
        <dbReference type="Proteomes" id="UP001082899"/>
    </source>
</evidence>
<dbReference type="Pfam" id="PF00005">
    <property type="entry name" value="ABC_tran"/>
    <property type="match status" value="1"/>
</dbReference>
<dbReference type="EMBL" id="JAPMXC010000010">
    <property type="protein sequence ID" value="MCY0389372.1"/>
    <property type="molecule type" value="Genomic_DNA"/>
</dbReference>
<evidence type="ECO:0000256" key="3">
    <source>
        <dbReference type="ARBA" id="ARBA00022519"/>
    </source>
</evidence>
<dbReference type="SUPFAM" id="SSF50331">
    <property type="entry name" value="MOP-like"/>
    <property type="match status" value="1"/>
</dbReference>
<comment type="caution">
    <text evidence="7">The sequence shown here is derived from an EMBL/GenBank/DDBJ whole genome shotgun (WGS) entry which is preliminary data.</text>
</comment>
<dbReference type="InterPro" id="IPR013611">
    <property type="entry name" value="Transp-assoc_OB_typ2"/>
</dbReference>
<evidence type="ECO:0000256" key="1">
    <source>
        <dbReference type="ARBA" id="ARBA00022448"/>
    </source>
</evidence>
<dbReference type="PROSITE" id="PS00211">
    <property type="entry name" value="ABC_TRANSPORTER_1"/>
    <property type="match status" value="1"/>
</dbReference>
<evidence type="ECO:0000259" key="6">
    <source>
        <dbReference type="PROSITE" id="PS50893"/>
    </source>
</evidence>